<dbReference type="InterPro" id="IPR013106">
    <property type="entry name" value="Ig_V-set"/>
</dbReference>
<dbReference type="GO" id="GO:0009986">
    <property type="term" value="C:cell surface"/>
    <property type="evidence" value="ECO:0007669"/>
    <property type="project" value="TreeGrafter"/>
</dbReference>
<dbReference type="GO" id="GO:0016020">
    <property type="term" value="C:membrane"/>
    <property type="evidence" value="ECO:0007669"/>
    <property type="project" value="UniProtKB-SubCell"/>
</dbReference>
<dbReference type="InterPro" id="IPR013783">
    <property type="entry name" value="Ig-like_fold"/>
</dbReference>
<dbReference type="SUPFAM" id="SSF48726">
    <property type="entry name" value="Immunoglobulin"/>
    <property type="match status" value="1"/>
</dbReference>
<dbReference type="InParanoid" id="A0A3B1JGN4"/>
<name>A0A3B1JGN4_ASTMX</name>
<evidence type="ECO:0000256" key="7">
    <source>
        <dbReference type="ARBA" id="ARBA00023180"/>
    </source>
</evidence>
<evidence type="ECO:0000256" key="1">
    <source>
        <dbReference type="ARBA" id="ARBA00004167"/>
    </source>
</evidence>
<dbReference type="PANTHER" id="PTHR46841">
    <property type="entry name" value="OX-2 MEMBRANE GLYCOPROTEIN"/>
    <property type="match status" value="1"/>
</dbReference>
<evidence type="ECO:0000256" key="3">
    <source>
        <dbReference type="ARBA" id="ARBA00022729"/>
    </source>
</evidence>
<sequence>TLMEDLYFFFSCPFCVIIHNSTVTVGEDAILFCQLIGTTERLTRITWQRRTHKSSTNENIFVISSDGKAESVNGLGDRIEFVGNTKEYNGTVRMKNVTSLDHQIYTCIFNIFPSGPFEKEINLNVYGKK</sequence>
<keyword evidence="4" id="KW-1133">Transmembrane helix</keyword>
<evidence type="ECO:0000259" key="9">
    <source>
        <dbReference type="PROSITE" id="PS50835"/>
    </source>
</evidence>
<dbReference type="GO" id="GO:0150079">
    <property type="term" value="P:negative regulation of neuroinflammatory response"/>
    <property type="evidence" value="ECO:0007669"/>
    <property type="project" value="TreeGrafter"/>
</dbReference>
<evidence type="ECO:0000256" key="5">
    <source>
        <dbReference type="ARBA" id="ARBA00023136"/>
    </source>
</evidence>
<dbReference type="PANTHER" id="PTHR46841:SF7">
    <property type="entry name" value="IG-LIKE DOMAIN-CONTAINING PROTEIN"/>
    <property type="match status" value="1"/>
</dbReference>
<evidence type="ECO:0000256" key="2">
    <source>
        <dbReference type="ARBA" id="ARBA00022692"/>
    </source>
</evidence>
<feature type="domain" description="Ig-like" evidence="9">
    <location>
        <begin position="13"/>
        <end position="124"/>
    </location>
</feature>
<reference evidence="10" key="3">
    <citation type="submission" date="2025-08" db="UniProtKB">
        <authorList>
            <consortium name="Ensembl"/>
        </authorList>
    </citation>
    <scope>IDENTIFICATION</scope>
</reference>
<reference evidence="11" key="1">
    <citation type="submission" date="2013-03" db="EMBL/GenBank/DDBJ databases">
        <authorList>
            <person name="Jeffery W."/>
            <person name="Warren W."/>
            <person name="Wilson R.K."/>
        </authorList>
    </citation>
    <scope>NUCLEOTIDE SEQUENCE</scope>
    <source>
        <strain evidence="11">female</strain>
    </source>
</reference>
<accession>A0A3B1JGN4</accession>
<dbReference type="GO" id="GO:0030424">
    <property type="term" value="C:axon"/>
    <property type="evidence" value="ECO:0007669"/>
    <property type="project" value="TreeGrafter"/>
</dbReference>
<dbReference type="InterPro" id="IPR007110">
    <property type="entry name" value="Ig-like_dom"/>
</dbReference>
<evidence type="ECO:0000256" key="4">
    <source>
        <dbReference type="ARBA" id="ARBA00022989"/>
    </source>
</evidence>
<dbReference type="InterPro" id="IPR003599">
    <property type="entry name" value="Ig_sub"/>
</dbReference>
<keyword evidence="2" id="KW-0812">Transmembrane</keyword>
<dbReference type="STRING" id="7994.ENSAMXP00000041488"/>
<dbReference type="InterPro" id="IPR047164">
    <property type="entry name" value="OX2G-like"/>
</dbReference>
<dbReference type="GO" id="GO:0034113">
    <property type="term" value="P:heterotypic cell-cell adhesion"/>
    <property type="evidence" value="ECO:0007669"/>
    <property type="project" value="TreeGrafter"/>
</dbReference>
<dbReference type="PROSITE" id="PS50835">
    <property type="entry name" value="IG_LIKE"/>
    <property type="match status" value="1"/>
</dbReference>
<evidence type="ECO:0000313" key="11">
    <source>
        <dbReference type="Proteomes" id="UP000018467"/>
    </source>
</evidence>
<evidence type="ECO:0000256" key="6">
    <source>
        <dbReference type="ARBA" id="ARBA00023157"/>
    </source>
</evidence>
<dbReference type="Gene3D" id="2.60.40.10">
    <property type="entry name" value="Immunoglobulins"/>
    <property type="match status" value="1"/>
</dbReference>
<keyword evidence="6" id="KW-1015">Disulfide bond</keyword>
<dbReference type="Proteomes" id="UP000018467">
    <property type="component" value="Unassembled WGS sequence"/>
</dbReference>
<dbReference type="GeneTree" id="ENSGT00940000164822"/>
<keyword evidence="7" id="KW-0325">Glycoprotein</keyword>
<evidence type="ECO:0000256" key="8">
    <source>
        <dbReference type="ARBA" id="ARBA00023319"/>
    </source>
</evidence>
<keyword evidence="3" id="KW-0732">Signal</keyword>
<keyword evidence="8" id="KW-0393">Immunoglobulin domain</keyword>
<dbReference type="Pfam" id="PF07686">
    <property type="entry name" value="V-set"/>
    <property type="match status" value="1"/>
</dbReference>
<comment type="subcellular location">
    <subcellularLocation>
        <location evidence="1">Membrane</location>
        <topology evidence="1">Single-pass membrane protein</topology>
    </subcellularLocation>
</comment>
<protein>
    <recommendedName>
        <fullName evidence="9">Ig-like domain-containing protein</fullName>
    </recommendedName>
</protein>
<dbReference type="Ensembl" id="ENSAMXT00000040411.1">
    <property type="protein sequence ID" value="ENSAMXP00000041488.1"/>
    <property type="gene ID" value="ENSAMXG00000030452.1"/>
</dbReference>
<reference evidence="10" key="4">
    <citation type="submission" date="2025-09" db="UniProtKB">
        <authorList>
            <consortium name="Ensembl"/>
        </authorList>
    </citation>
    <scope>IDENTIFICATION</scope>
</reference>
<dbReference type="InterPro" id="IPR036179">
    <property type="entry name" value="Ig-like_dom_sf"/>
</dbReference>
<organism evidence="10 11">
    <name type="scientific">Astyanax mexicanus</name>
    <name type="common">Blind cave fish</name>
    <name type="synonym">Astyanax fasciatus mexicanus</name>
    <dbReference type="NCBI Taxonomy" id="7994"/>
    <lineage>
        <taxon>Eukaryota</taxon>
        <taxon>Metazoa</taxon>
        <taxon>Chordata</taxon>
        <taxon>Craniata</taxon>
        <taxon>Vertebrata</taxon>
        <taxon>Euteleostomi</taxon>
        <taxon>Actinopterygii</taxon>
        <taxon>Neopterygii</taxon>
        <taxon>Teleostei</taxon>
        <taxon>Ostariophysi</taxon>
        <taxon>Characiformes</taxon>
        <taxon>Characoidei</taxon>
        <taxon>Acestrorhamphidae</taxon>
        <taxon>Acestrorhamphinae</taxon>
        <taxon>Astyanax</taxon>
    </lineage>
</organism>
<dbReference type="GO" id="GO:0043025">
    <property type="term" value="C:neuronal cell body"/>
    <property type="evidence" value="ECO:0007669"/>
    <property type="project" value="TreeGrafter"/>
</dbReference>
<dbReference type="Bgee" id="ENSAMXG00000030452">
    <property type="expression patterns" value="Expressed in zone of skin and 13 other cell types or tissues"/>
</dbReference>
<dbReference type="SMART" id="SM00409">
    <property type="entry name" value="IG"/>
    <property type="match status" value="1"/>
</dbReference>
<keyword evidence="11" id="KW-1185">Reference proteome</keyword>
<dbReference type="AlphaFoldDB" id="A0A3B1JGN4"/>
<proteinExistence type="predicted"/>
<keyword evidence="5" id="KW-0472">Membrane</keyword>
<reference evidence="11" key="2">
    <citation type="journal article" date="2014" name="Nat. Commun.">
        <title>The cavefish genome reveals candidate genes for eye loss.</title>
        <authorList>
            <person name="McGaugh S.E."/>
            <person name="Gross J.B."/>
            <person name="Aken B."/>
            <person name="Blin M."/>
            <person name="Borowsky R."/>
            <person name="Chalopin D."/>
            <person name="Hinaux H."/>
            <person name="Jeffery W.R."/>
            <person name="Keene A."/>
            <person name="Ma L."/>
            <person name="Minx P."/>
            <person name="Murphy D."/>
            <person name="O'Quin K.E."/>
            <person name="Retaux S."/>
            <person name="Rohner N."/>
            <person name="Searle S.M."/>
            <person name="Stahl B.A."/>
            <person name="Tabin C."/>
            <person name="Volff J.N."/>
            <person name="Yoshizawa M."/>
            <person name="Warren W.C."/>
        </authorList>
    </citation>
    <scope>NUCLEOTIDE SEQUENCE [LARGE SCALE GENOMIC DNA]</scope>
    <source>
        <strain evidence="11">female</strain>
    </source>
</reference>
<dbReference type="SMART" id="SM00406">
    <property type="entry name" value="IGv"/>
    <property type="match status" value="1"/>
</dbReference>
<evidence type="ECO:0000313" key="10">
    <source>
        <dbReference type="Ensembl" id="ENSAMXP00000041488.1"/>
    </source>
</evidence>
<dbReference type="GO" id="GO:0098632">
    <property type="term" value="F:cell-cell adhesion mediator activity"/>
    <property type="evidence" value="ECO:0007669"/>
    <property type="project" value="InterPro"/>
</dbReference>